<accession>A0A7G1Q764</accession>
<evidence type="ECO:0000313" key="2">
    <source>
        <dbReference type="EMBL" id="CAB1274257.1"/>
    </source>
</evidence>
<feature type="domain" description="Hydantoinase A/oxoprolinase" evidence="1">
    <location>
        <begin position="63"/>
        <end position="309"/>
    </location>
</feature>
<sequence length="347" mass="38538">MMVTVSGWDIGGAHLKAALTDSQGKVIACTQVVCPLWQGLDQLTTAFEQIKYKLGSIGHIAVITMTGELVDIFKDRCEGVVAILNYARQFFTDIPIYIFAGTHGFIQLEQSYKFTTSIASANYLATSQLAANFWHEGLLLDIGSTTSDLVPFKNKTPCLQGIDDHTRLISGELVYSGVVRTPLMAICEKAPFYGNWVRLTAEHFSTTADVYHMLGLLPQDVDLYPSADHRGKSPQDCARRLARMIGIDYKNRPLDFWYQLAAYFYEKQCQQLTVAIFQILSKTSLVAEAPIIGVGIGRFLAIECAKRINRPYFDFSKVLKLGVDTIDSSHGPAAAIAQLGWEQLQKH</sequence>
<reference evidence="2 3" key="1">
    <citation type="submission" date="2020-03" db="EMBL/GenBank/DDBJ databases">
        <authorList>
            <person name="Picone N."/>
        </authorList>
    </citation>
    <scope>NUCLEOTIDE SEQUENCE [LARGE SCALE GENOMIC DNA]</scope>
    <source>
        <strain evidence="2">NSCAC1</strain>
    </source>
</reference>
<evidence type="ECO:0000313" key="3">
    <source>
        <dbReference type="Proteomes" id="UP000516072"/>
    </source>
</evidence>
<name>A0A7G1Q764_9GAMM</name>
<dbReference type="KEGG" id="ntg:NSCAC_0078"/>
<dbReference type="InterPro" id="IPR043129">
    <property type="entry name" value="ATPase_NBD"/>
</dbReference>
<dbReference type="Pfam" id="PF01968">
    <property type="entry name" value="Hydantoinase_A"/>
    <property type="match status" value="1"/>
</dbReference>
<dbReference type="InterPro" id="IPR002821">
    <property type="entry name" value="Hydantoinase_A"/>
</dbReference>
<evidence type="ECO:0000259" key="1">
    <source>
        <dbReference type="Pfam" id="PF01968"/>
    </source>
</evidence>
<dbReference type="SUPFAM" id="SSF53067">
    <property type="entry name" value="Actin-like ATPase domain"/>
    <property type="match status" value="1"/>
</dbReference>
<proteinExistence type="predicted"/>
<keyword evidence="3" id="KW-1185">Reference proteome</keyword>
<dbReference type="AlphaFoldDB" id="A0A7G1Q764"/>
<gene>
    <name evidence="2" type="ORF">NSCAC_0078</name>
</gene>
<dbReference type="Gene3D" id="3.30.420.40">
    <property type="match status" value="1"/>
</dbReference>
<dbReference type="Proteomes" id="UP000516072">
    <property type="component" value="Chromosome"/>
</dbReference>
<dbReference type="NCBIfam" id="TIGR03123">
    <property type="entry name" value="one_C_unchar_1"/>
    <property type="match status" value="1"/>
</dbReference>
<protein>
    <submittedName>
        <fullName evidence="2">H4MPT-linked C1 transfer pathway protein</fullName>
    </submittedName>
</protein>
<dbReference type="InterPro" id="IPR002756">
    <property type="entry name" value="MfnF"/>
</dbReference>
<dbReference type="Gene3D" id="3.30.420.190">
    <property type="entry name" value="conserved archaeal protein q6m145"/>
    <property type="match status" value="1"/>
</dbReference>
<organism evidence="2 3">
    <name type="scientific">Candidatus Nitrosacidococcus tergens</name>
    <dbReference type="NCBI Taxonomy" id="553981"/>
    <lineage>
        <taxon>Bacteria</taxon>
        <taxon>Pseudomonadati</taxon>
        <taxon>Pseudomonadota</taxon>
        <taxon>Gammaproteobacteria</taxon>
        <taxon>Chromatiales</taxon>
        <taxon>Chromatiaceae</taxon>
        <taxon>Candidatus Nitrosacidococcus</taxon>
    </lineage>
</organism>
<dbReference type="EMBL" id="LR778175">
    <property type="protein sequence ID" value="CAB1274257.1"/>
    <property type="molecule type" value="Genomic_DNA"/>
</dbReference>
<dbReference type="RefSeq" id="WP_197744485.1">
    <property type="nucleotide sequence ID" value="NZ_LR778175.1"/>
</dbReference>
<dbReference type="GO" id="GO:0016787">
    <property type="term" value="F:hydrolase activity"/>
    <property type="evidence" value="ECO:0007669"/>
    <property type="project" value="InterPro"/>
</dbReference>